<dbReference type="OrthoDB" id="2011645at2759"/>
<dbReference type="CDD" id="cd11013">
    <property type="entry name" value="Plantacyanin"/>
    <property type="match status" value="1"/>
</dbReference>
<dbReference type="GO" id="GO:0009055">
    <property type="term" value="F:electron transfer activity"/>
    <property type="evidence" value="ECO:0007669"/>
    <property type="project" value="InterPro"/>
</dbReference>
<proteinExistence type="predicted"/>
<evidence type="ECO:0000256" key="4">
    <source>
        <dbReference type="ARBA" id="ARBA00071970"/>
    </source>
</evidence>
<keyword evidence="3" id="KW-1015">Disulfide bond</keyword>
<evidence type="ECO:0000256" key="1">
    <source>
        <dbReference type="ARBA" id="ARBA00022723"/>
    </source>
</evidence>
<gene>
    <name evidence="8" type="ORF">Csa_3G214590</name>
</gene>
<name>A0A0A0L6J3_CUCSA</name>
<dbReference type="Gramene" id="KGN57570">
    <property type="protein sequence ID" value="KGN57570"/>
    <property type="gene ID" value="Csa_3G214590"/>
</dbReference>
<evidence type="ECO:0000256" key="6">
    <source>
        <dbReference type="SAM" id="SignalP"/>
    </source>
</evidence>
<keyword evidence="2" id="KW-0186">Copper</keyword>
<feature type="domain" description="Phytocyanin" evidence="7">
    <location>
        <begin position="30"/>
        <end position="127"/>
    </location>
</feature>
<keyword evidence="9" id="KW-1185">Reference proteome</keyword>
<dbReference type="eggNOG" id="ENOG502S11U">
    <property type="taxonomic scope" value="Eukaryota"/>
</dbReference>
<dbReference type="STRING" id="3659.A0A0A0L6J3"/>
<keyword evidence="1" id="KW-0479">Metal-binding</keyword>
<dbReference type="SUPFAM" id="SSF49503">
    <property type="entry name" value="Cupredoxins"/>
    <property type="match status" value="1"/>
</dbReference>
<feature type="chain" id="PRO_5001965791" description="Basic blue protein" evidence="6">
    <location>
        <begin position="30"/>
        <end position="127"/>
    </location>
</feature>
<dbReference type="InterPro" id="IPR028871">
    <property type="entry name" value="BlueCu_1_BS"/>
</dbReference>
<dbReference type="EMBL" id="CM002924">
    <property type="protein sequence ID" value="KGN57570.1"/>
    <property type="molecule type" value="Genomic_DNA"/>
</dbReference>
<dbReference type="GO" id="GO:0005886">
    <property type="term" value="C:plasma membrane"/>
    <property type="evidence" value="ECO:0000318"/>
    <property type="project" value="GO_Central"/>
</dbReference>
<evidence type="ECO:0000256" key="3">
    <source>
        <dbReference type="ARBA" id="ARBA00023157"/>
    </source>
</evidence>
<dbReference type="PROSITE" id="PS00196">
    <property type="entry name" value="COPPER_BLUE"/>
    <property type="match status" value="1"/>
</dbReference>
<dbReference type="InterPro" id="IPR003245">
    <property type="entry name" value="Phytocyanin_dom"/>
</dbReference>
<reference evidence="8 9" key="2">
    <citation type="journal article" date="2009" name="PLoS ONE">
        <title>An integrated genetic and cytogenetic map of the cucumber genome.</title>
        <authorList>
            <person name="Ren Y."/>
            <person name="Zhang Z."/>
            <person name="Liu J."/>
            <person name="Staub J.E."/>
            <person name="Han Y."/>
            <person name="Cheng Z."/>
            <person name="Li X."/>
            <person name="Lu J."/>
            <person name="Miao H."/>
            <person name="Kang H."/>
            <person name="Xie B."/>
            <person name="Gu X."/>
            <person name="Wang X."/>
            <person name="Du Y."/>
            <person name="Jin W."/>
            <person name="Huang S."/>
        </authorList>
    </citation>
    <scope>NUCLEOTIDE SEQUENCE [LARGE SCALE GENOMIC DNA]</scope>
    <source>
        <strain evidence="9">cv. 9930</strain>
    </source>
</reference>
<dbReference type="InterPro" id="IPR039391">
    <property type="entry name" value="Phytocyanin-like"/>
</dbReference>
<reference evidence="8 9" key="1">
    <citation type="journal article" date="2009" name="Nat. Genet.">
        <title>The genome of the cucumber, Cucumis sativus L.</title>
        <authorList>
            <person name="Huang S."/>
            <person name="Li R."/>
            <person name="Zhang Z."/>
            <person name="Li L."/>
            <person name="Gu X."/>
            <person name="Fan W."/>
            <person name="Lucas W.J."/>
            <person name="Wang X."/>
            <person name="Xie B."/>
            <person name="Ni P."/>
            <person name="Ren Y."/>
            <person name="Zhu H."/>
            <person name="Li J."/>
            <person name="Lin K."/>
            <person name="Jin W."/>
            <person name="Fei Z."/>
            <person name="Li G."/>
            <person name="Staub J."/>
            <person name="Kilian A."/>
            <person name="van der Vossen E.A."/>
            <person name="Wu Y."/>
            <person name="Guo J."/>
            <person name="He J."/>
            <person name="Jia Z."/>
            <person name="Ren Y."/>
            <person name="Tian G."/>
            <person name="Lu Y."/>
            <person name="Ruan J."/>
            <person name="Qian W."/>
            <person name="Wang M."/>
            <person name="Huang Q."/>
            <person name="Li B."/>
            <person name="Xuan Z."/>
            <person name="Cao J."/>
            <person name="Asan"/>
            <person name="Wu Z."/>
            <person name="Zhang J."/>
            <person name="Cai Q."/>
            <person name="Bai Y."/>
            <person name="Zhao B."/>
            <person name="Han Y."/>
            <person name="Li Y."/>
            <person name="Li X."/>
            <person name="Wang S."/>
            <person name="Shi Q."/>
            <person name="Liu S."/>
            <person name="Cho W.K."/>
            <person name="Kim J.Y."/>
            <person name="Xu Y."/>
            <person name="Heller-Uszynska K."/>
            <person name="Miao H."/>
            <person name="Cheng Z."/>
            <person name="Zhang S."/>
            <person name="Wu J."/>
            <person name="Yang Y."/>
            <person name="Kang H."/>
            <person name="Li M."/>
            <person name="Liang H."/>
            <person name="Ren X."/>
            <person name="Shi Z."/>
            <person name="Wen M."/>
            <person name="Jian M."/>
            <person name="Yang H."/>
            <person name="Zhang G."/>
            <person name="Yang Z."/>
            <person name="Chen R."/>
            <person name="Liu S."/>
            <person name="Li J."/>
            <person name="Ma L."/>
            <person name="Liu H."/>
            <person name="Zhou Y."/>
            <person name="Zhao J."/>
            <person name="Fang X."/>
            <person name="Li G."/>
            <person name="Fang L."/>
            <person name="Li Y."/>
            <person name="Liu D."/>
            <person name="Zheng H."/>
            <person name="Zhang Y."/>
            <person name="Qin N."/>
            <person name="Li Z."/>
            <person name="Yang G."/>
            <person name="Yang S."/>
            <person name="Bolund L."/>
            <person name="Kristiansen K."/>
            <person name="Zheng H."/>
            <person name="Li S."/>
            <person name="Zhang X."/>
            <person name="Yang H."/>
            <person name="Wang J."/>
            <person name="Sun R."/>
            <person name="Zhang B."/>
            <person name="Jiang S."/>
            <person name="Wang J."/>
            <person name="Du Y."/>
            <person name="Li S."/>
        </authorList>
    </citation>
    <scope>NUCLEOTIDE SEQUENCE [LARGE SCALE GENOMIC DNA]</scope>
    <source>
        <strain evidence="9">cv. 9930</strain>
    </source>
</reference>
<feature type="signal peptide" evidence="6">
    <location>
        <begin position="1"/>
        <end position="29"/>
    </location>
</feature>
<dbReference type="Pfam" id="PF02298">
    <property type="entry name" value="Cu_bind_like"/>
    <property type="match status" value="1"/>
</dbReference>
<protein>
    <recommendedName>
        <fullName evidence="4">Basic blue protein</fullName>
    </recommendedName>
    <alternativeName>
        <fullName evidence="5">Plantacyanin</fullName>
    </alternativeName>
</protein>
<dbReference type="GO" id="GO:0046872">
    <property type="term" value="F:metal ion binding"/>
    <property type="evidence" value="ECO:0007669"/>
    <property type="project" value="UniProtKB-KW"/>
</dbReference>
<accession>A0A0A0L6J3</accession>
<evidence type="ECO:0000313" key="9">
    <source>
        <dbReference type="Proteomes" id="UP000029981"/>
    </source>
</evidence>
<keyword evidence="6" id="KW-0732">Signal</keyword>
<dbReference type="InterPro" id="IPR008972">
    <property type="entry name" value="Cupredoxin"/>
</dbReference>
<sequence length="127" mass="14088">MGEGIRGCSMVGKVVFCLLLLQQLKMGYATIYNVGEELGWTFNVSSWPIGKNFHAGDILAFSYNPSMHNVVVVDKVGYNWCLTHPIEATVHRSGKDQIKLVEGMNYYICSRPGHCQMGMKLAINATS</sequence>
<dbReference type="KEGG" id="csv:101222508"/>
<organism evidence="8 9">
    <name type="scientific">Cucumis sativus</name>
    <name type="common">Cucumber</name>
    <dbReference type="NCBI Taxonomy" id="3659"/>
    <lineage>
        <taxon>Eukaryota</taxon>
        <taxon>Viridiplantae</taxon>
        <taxon>Streptophyta</taxon>
        <taxon>Embryophyta</taxon>
        <taxon>Tracheophyta</taxon>
        <taxon>Spermatophyta</taxon>
        <taxon>Magnoliopsida</taxon>
        <taxon>eudicotyledons</taxon>
        <taxon>Gunneridae</taxon>
        <taxon>Pentapetalae</taxon>
        <taxon>rosids</taxon>
        <taxon>fabids</taxon>
        <taxon>Cucurbitales</taxon>
        <taxon>Cucurbitaceae</taxon>
        <taxon>Benincaseae</taxon>
        <taxon>Cucumis</taxon>
    </lineage>
</organism>
<dbReference type="PANTHER" id="PTHR33021:SF424">
    <property type="entry name" value="BASIC BLUE PROTEIN"/>
    <property type="match status" value="1"/>
</dbReference>
<dbReference type="PANTHER" id="PTHR33021">
    <property type="entry name" value="BLUE COPPER PROTEIN"/>
    <property type="match status" value="1"/>
</dbReference>
<dbReference type="AlphaFoldDB" id="A0A0A0L6J3"/>
<evidence type="ECO:0000256" key="5">
    <source>
        <dbReference type="ARBA" id="ARBA00082491"/>
    </source>
</evidence>
<evidence type="ECO:0000256" key="2">
    <source>
        <dbReference type="ARBA" id="ARBA00023008"/>
    </source>
</evidence>
<reference evidence="8 9" key="4">
    <citation type="journal article" date="2011" name="BMC Genomics">
        <title>RNA-Seq improves annotation of protein-coding genes in the cucumber genome.</title>
        <authorList>
            <person name="Li Z."/>
            <person name="Zhang Z."/>
            <person name="Yan P."/>
            <person name="Huang S."/>
            <person name="Fei Z."/>
            <person name="Lin K."/>
        </authorList>
    </citation>
    <scope>NUCLEOTIDE SEQUENCE [LARGE SCALE GENOMIC DNA]</scope>
    <source>
        <strain evidence="9">cv. 9930</strain>
    </source>
</reference>
<dbReference type="InterPro" id="IPR041844">
    <property type="entry name" value="Plantacyanin"/>
</dbReference>
<dbReference type="OMA" id="SFNADSW"/>
<dbReference type="FunFam" id="2.60.40.420:FF:000013">
    <property type="entry name" value="basic blue protein-like"/>
    <property type="match status" value="1"/>
</dbReference>
<reference evidence="8 9" key="3">
    <citation type="journal article" date="2010" name="BMC Genomics">
        <title>Transcriptome sequencing and comparative analysis of cucumber flowers with different sex types.</title>
        <authorList>
            <person name="Guo S."/>
            <person name="Zheng Y."/>
            <person name="Joung J.G."/>
            <person name="Liu S."/>
            <person name="Zhang Z."/>
            <person name="Crasta O.R."/>
            <person name="Sobral B.W."/>
            <person name="Xu Y."/>
            <person name="Huang S."/>
            <person name="Fei Z."/>
        </authorList>
    </citation>
    <scope>NUCLEOTIDE SEQUENCE [LARGE SCALE GENOMIC DNA]</scope>
    <source>
        <strain evidence="9">cv. 9930</strain>
    </source>
</reference>
<evidence type="ECO:0000259" key="7">
    <source>
        <dbReference type="PROSITE" id="PS51485"/>
    </source>
</evidence>
<dbReference type="Proteomes" id="UP000029981">
    <property type="component" value="Chromosome 3"/>
</dbReference>
<dbReference type="PROSITE" id="PS51485">
    <property type="entry name" value="PHYTOCYANIN"/>
    <property type="match status" value="1"/>
</dbReference>
<dbReference type="Gene3D" id="2.60.40.420">
    <property type="entry name" value="Cupredoxins - blue copper proteins"/>
    <property type="match status" value="1"/>
</dbReference>
<evidence type="ECO:0000313" key="8">
    <source>
        <dbReference type="EMBL" id="KGN57570.1"/>
    </source>
</evidence>